<dbReference type="InterPro" id="IPR013584">
    <property type="entry name" value="RAP"/>
</dbReference>
<evidence type="ECO:0000313" key="4">
    <source>
        <dbReference type="EMBL" id="CAG5932805.1"/>
    </source>
</evidence>
<comment type="caution">
    <text evidence="4">The sequence shown here is derived from an EMBL/GenBank/DDBJ whole genome shotgun (WGS) entry which is preliminary data.</text>
</comment>
<dbReference type="Proteomes" id="UP000677803">
    <property type="component" value="Unassembled WGS sequence"/>
</dbReference>
<dbReference type="OrthoDB" id="9369505at2759"/>
<dbReference type="PROSITE" id="PS51286">
    <property type="entry name" value="RAP"/>
    <property type="match status" value="1"/>
</dbReference>
<accession>A0A8S4B5G9</accession>
<keyword evidence="5" id="KW-1185">Reference proteome</keyword>
<evidence type="ECO:0000256" key="1">
    <source>
        <dbReference type="ARBA" id="ARBA00004173"/>
    </source>
</evidence>
<evidence type="ECO:0000259" key="3">
    <source>
        <dbReference type="PROSITE" id="PS51286"/>
    </source>
</evidence>
<dbReference type="GO" id="GO:0000963">
    <property type="term" value="P:mitochondrial RNA processing"/>
    <property type="evidence" value="ECO:0007669"/>
    <property type="project" value="TreeGrafter"/>
</dbReference>
<dbReference type="InterPro" id="IPR010622">
    <property type="entry name" value="FAST_Leu-rich"/>
</dbReference>
<comment type="subcellular location">
    <subcellularLocation>
        <location evidence="1">Mitochondrion</location>
    </subcellularLocation>
</comment>
<sequence length="670" mass="75450">MSVWVTEEVIKRSLRFCCSRSLWQQRCFLVTASTPDSSFPGQTHARILDRRLNRLCPLGRHVTEIRFYSQGKNLSDELEGGNHFTPKLAVLPPSAEIKFDESDSEQKPGRSPFYDYLQSCHSPSDVLDLTCKYSPTIRQVSNCLTQMWSSTKKMSDDQRRCELRLMFEHPAFEKLMQKALSSVQHMRDDDLTYSLLSMVSLGVPQHSRVVQTYLRTCQDRLNDFDEKSLSILASCLEHMEDSPNVDALKEGLRLVVETHLPRIQNVMALQTMMRLLGKDSPKELKLKLEKKALSMTDQFSLPNAQYMISTMAAMGFHSKPLLHVCSQKIAENLHGIPFSRLYKVLQSCKVLLFRDLDLLVGISDYVASTLDIWSNKQLLLFLSVFEDLVFSPAALMTAFAERVIAKPGALTLKDLLCVLKVYSSLNFDLQHQREQFLESLSQALSCYLPKMSGMELLKGAYCLCLLGHFPPALLEGLLHSSALEQLEASKLPKSRERMLQTVSLCLRLDRPPLPQPLTVPPALLGNAPPVTWSMNSRLSQGLQSVLGGQSSSGLQEMVVVENFYLIDGLITKPLPAKTSETEASICTEETFSPAESSQRIAVIYGPNSSFCYGTSTPRGPLAVKIRHLKILGYTPVLVKERDLQPATEEERTDILRRLIFPEQHTSESLK</sequence>
<name>A0A8S4B5G9_9TELE</name>
<dbReference type="GO" id="GO:0035770">
    <property type="term" value="C:ribonucleoprotein granule"/>
    <property type="evidence" value="ECO:0007669"/>
    <property type="project" value="TreeGrafter"/>
</dbReference>
<evidence type="ECO:0000256" key="2">
    <source>
        <dbReference type="ARBA" id="ARBA00023128"/>
    </source>
</evidence>
<feature type="domain" description="RAP" evidence="3">
    <location>
        <begin position="600"/>
        <end position="657"/>
    </location>
</feature>
<protein>
    <submittedName>
        <fullName evidence="4">(Atlantic silverside) hypothetical protein</fullName>
    </submittedName>
</protein>
<dbReference type="PANTHER" id="PTHR21228:SF1">
    <property type="entry name" value="FAST KINASE DOMAIN-CONTAINING PROTEIN 2, MITOCHONDRIAL"/>
    <property type="match status" value="1"/>
</dbReference>
<organism evidence="4 5">
    <name type="scientific">Menidia menidia</name>
    <name type="common">Atlantic silverside</name>
    <dbReference type="NCBI Taxonomy" id="238744"/>
    <lineage>
        <taxon>Eukaryota</taxon>
        <taxon>Metazoa</taxon>
        <taxon>Chordata</taxon>
        <taxon>Craniata</taxon>
        <taxon>Vertebrata</taxon>
        <taxon>Euteleostomi</taxon>
        <taxon>Actinopterygii</taxon>
        <taxon>Neopterygii</taxon>
        <taxon>Teleostei</taxon>
        <taxon>Neoteleostei</taxon>
        <taxon>Acanthomorphata</taxon>
        <taxon>Ovalentaria</taxon>
        <taxon>Atherinomorphae</taxon>
        <taxon>Atheriniformes</taxon>
        <taxon>Atherinopsidae</taxon>
        <taxon>Menidiinae</taxon>
        <taxon>Menidia</taxon>
    </lineage>
</organism>
<gene>
    <name evidence="4" type="ORF">MMEN_LOCUS13390</name>
</gene>
<dbReference type="InterPro" id="IPR050870">
    <property type="entry name" value="FAST_kinase"/>
</dbReference>
<dbReference type="AlphaFoldDB" id="A0A8S4B5G9"/>
<dbReference type="GO" id="GO:0044528">
    <property type="term" value="P:regulation of mitochondrial mRNA stability"/>
    <property type="evidence" value="ECO:0007669"/>
    <property type="project" value="InterPro"/>
</dbReference>
<dbReference type="Pfam" id="PF06743">
    <property type="entry name" value="FAST_1"/>
    <property type="match status" value="1"/>
</dbReference>
<evidence type="ECO:0000313" key="5">
    <source>
        <dbReference type="Proteomes" id="UP000677803"/>
    </source>
</evidence>
<dbReference type="EMBL" id="CAJRST010015557">
    <property type="protein sequence ID" value="CAG5932805.1"/>
    <property type="molecule type" value="Genomic_DNA"/>
</dbReference>
<dbReference type="PANTHER" id="PTHR21228">
    <property type="entry name" value="FAST LEU-RICH DOMAIN-CONTAINING"/>
    <property type="match status" value="1"/>
</dbReference>
<dbReference type="GO" id="GO:0005759">
    <property type="term" value="C:mitochondrial matrix"/>
    <property type="evidence" value="ECO:0007669"/>
    <property type="project" value="TreeGrafter"/>
</dbReference>
<reference evidence="4" key="1">
    <citation type="submission" date="2021-05" db="EMBL/GenBank/DDBJ databases">
        <authorList>
            <person name="Tigano A."/>
        </authorList>
    </citation>
    <scope>NUCLEOTIDE SEQUENCE</scope>
</reference>
<proteinExistence type="predicted"/>
<dbReference type="SMART" id="SM00952">
    <property type="entry name" value="RAP"/>
    <property type="match status" value="1"/>
</dbReference>
<dbReference type="GO" id="GO:0003723">
    <property type="term" value="F:RNA binding"/>
    <property type="evidence" value="ECO:0007669"/>
    <property type="project" value="TreeGrafter"/>
</dbReference>
<keyword evidence="2" id="KW-0496">Mitochondrion</keyword>